<proteinExistence type="predicted"/>
<dbReference type="AlphaFoldDB" id="A0A8S1VLI9"/>
<dbReference type="Proteomes" id="UP000683925">
    <property type="component" value="Unassembled WGS sequence"/>
</dbReference>
<dbReference type="OrthoDB" id="305781at2759"/>
<dbReference type="EMBL" id="CAJJDP010000066">
    <property type="protein sequence ID" value="CAD8176519.1"/>
    <property type="molecule type" value="Genomic_DNA"/>
</dbReference>
<evidence type="ECO:0000313" key="1">
    <source>
        <dbReference type="EMBL" id="CAD8176519.1"/>
    </source>
</evidence>
<evidence type="ECO:0000313" key="2">
    <source>
        <dbReference type="Proteomes" id="UP000683925"/>
    </source>
</evidence>
<protein>
    <submittedName>
        <fullName evidence="1">Uncharacterized protein</fullName>
    </submittedName>
</protein>
<name>A0A8S1VLI9_PAROT</name>
<gene>
    <name evidence="1" type="ORF">POCTA_138.1.T0670131</name>
</gene>
<sequence length="396" mass="47623">MIGFQYVSILSYSYTKSYDEISLILNIDGFKDVEIINQDNLIRYTINNERVIRLDNLLYLFKIKYIRLTIAQLIQLCLEIIKKYQKLQQNSIEHNYLDLNRVLLQLHPKSEGLFILPSTFSYDIHFTGYDCPFYEREDYEDYTISDSEAIKSIVNKIIDYTASYSMKQAKNDQKFPIIIEQLRNSLNISFDKFINTIEEQFALSANNNHQQQALTSLDNQFMHLNYKRKVFSVKVYSNLENLLKRYYSIKNWYIYEYYLYQTLPKITKEFRKSTLIFIYQGPEQEIQYTQFENEFNTLDNNLIDQLITEQIDSFYQYKIDFNKSDISKTVIERLQQQMNLLKYYFQNDANFINFADINKNIKHVSFLKKGLTERVVQEVFSNQFQLKNLQWINEMI</sequence>
<comment type="caution">
    <text evidence="1">The sequence shown here is derived from an EMBL/GenBank/DDBJ whole genome shotgun (WGS) entry which is preliminary data.</text>
</comment>
<accession>A0A8S1VLI9</accession>
<dbReference type="OMA" id="YEYYLYQ"/>
<keyword evidence="2" id="KW-1185">Reference proteome</keyword>
<reference evidence="1" key="1">
    <citation type="submission" date="2021-01" db="EMBL/GenBank/DDBJ databases">
        <authorList>
            <consortium name="Genoscope - CEA"/>
            <person name="William W."/>
        </authorList>
    </citation>
    <scope>NUCLEOTIDE SEQUENCE</scope>
</reference>
<organism evidence="1 2">
    <name type="scientific">Paramecium octaurelia</name>
    <dbReference type="NCBI Taxonomy" id="43137"/>
    <lineage>
        <taxon>Eukaryota</taxon>
        <taxon>Sar</taxon>
        <taxon>Alveolata</taxon>
        <taxon>Ciliophora</taxon>
        <taxon>Intramacronucleata</taxon>
        <taxon>Oligohymenophorea</taxon>
        <taxon>Peniculida</taxon>
        <taxon>Parameciidae</taxon>
        <taxon>Paramecium</taxon>
    </lineage>
</organism>